<keyword evidence="4" id="KW-1185">Reference proteome</keyword>
<gene>
    <name evidence="3" type="ORF">EDC90_102318</name>
</gene>
<proteinExistence type="predicted"/>
<dbReference type="InterPro" id="IPR050268">
    <property type="entry name" value="NADH-dep_flavin_reductase"/>
</dbReference>
<name>A0A4R3NNC0_9HYPH</name>
<reference evidence="3 4" key="1">
    <citation type="submission" date="2019-03" db="EMBL/GenBank/DDBJ databases">
        <title>Freshwater and sediment microbial communities from various areas in North America, analyzing microbe dynamics in response to fracking.</title>
        <authorList>
            <person name="Lamendella R."/>
        </authorList>
    </citation>
    <scope>NUCLEOTIDE SEQUENCE [LARGE SCALE GENOMIC DNA]</scope>
    <source>
        <strain evidence="3 4">175.2</strain>
    </source>
</reference>
<evidence type="ECO:0000259" key="2">
    <source>
        <dbReference type="SMART" id="SM00903"/>
    </source>
</evidence>
<dbReference type="InterPro" id="IPR002563">
    <property type="entry name" value="Flavin_Rdtase-like_dom"/>
</dbReference>
<dbReference type="Pfam" id="PF01613">
    <property type="entry name" value="Flavin_Reduct"/>
    <property type="match status" value="1"/>
</dbReference>
<feature type="domain" description="Flavin reductase like" evidence="2">
    <location>
        <begin position="19"/>
        <end position="161"/>
    </location>
</feature>
<dbReference type="AlphaFoldDB" id="A0A4R3NNC0"/>
<dbReference type="EMBL" id="SMAR01000023">
    <property type="protein sequence ID" value="TCT36162.1"/>
    <property type="molecule type" value="Genomic_DNA"/>
</dbReference>
<organism evidence="3 4">
    <name type="scientific">Martelella mediterranea</name>
    <dbReference type="NCBI Taxonomy" id="293089"/>
    <lineage>
        <taxon>Bacteria</taxon>
        <taxon>Pseudomonadati</taxon>
        <taxon>Pseudomonadota</taxon>
        <taxon>Alphaproteobacteria</taxon>
        <taxon>Hyphomicrobiales</taxon>
        <taxon>Aurantimonadaceae</taxon>
        <taxon>Martelella</taxon>
    </lineage>
</organism>
<protein>
    <submittedName>
        <fullName evidence="3">Flavin reductase (DIM6/NTAB) family NADH-FMN oxidoreductase RutF</fullName>
    </submittedName>
</protein>
<dbReference type="GO" id="GO:0042602">
    <property type="term" value="F:riboflavin reductase (NADPH) activity"/>
    <property type="evidence" value="ECO:0007669"/>
    <property type="project" value="TreeGrafter"/>
</dbReference>
<evidence type="ECO:0000313" key="4">
    <source>
        <dbReference type="Proteomes" id="UP000295097"/>
    </source>
</evidence>
<sequence>MNDTAIIDRIDPRDLRDCCGRFATGVTVITTRSDEGDHGMTASAFMSVSLDPPLISISLDRRSKMLGRVLAARRFAVNILTETMRTHALHFAGRPDETLTDLFVEHHHDLPVLRGAAAVIVADVVKQVEAGDHVLLIGHVRHLDRDPTAQPLVYHAGQFGSLAAHSEG</sequence>
<dbReference type="PANTHER" id="PTHR30466">
    <property type="entry name" value="FLAVIN REDUCTASE"/>
    <property type="match status" value="1"/>
</dbReference>
<comment type="caution">
    <text evidence="3">The sequence shown here is derived from an EMBL/GenBank/DDBJ whole genome shotgun (WGS) entry which is preliminary data.</text>
</comment>
<keyword evidence="1" id="KW-0560">Oxidoreductase</keyword>
<accession>A0A4R3NNC0</accession>
<dbReference type="RefSeq" id="WP_132312697.1">
    <property type="nucleotide sequence ID" value="NZ_SMAR01000023.1"/>
</dbReference>
<dbReference type="GO" id="GO:0010181">
    <property type="term" value="F:FMN binding"/>
    <property type="evidence" value="ECO:0007669"/>
    <property type="project" value="InterPro"/>
</dbReference>
<dbReference type="SUPFAM" id="SSF50475">
    <property type="entry name" value="FMN-binding split barrel"/>
    <property type="match status" value="1"/>
</dbReference>
<dbReference type="PANTHER" id="PTHR30466:SF1">
    <property type="entry name" value="FMN REDUCTASE (NADH) RUTF"/>
    <property type="match status" value="1"/>
</dbReference>
<dbReference type="GO" id="GO:0006208">
    <property type="term" value="P:pyrimidine nucleobase catabolic process"/>
    <property type="evidence" value="ECO:0007669"/>
    <property type="project" value="TreeGrafter"/>
</dbReference>
<evidence type="ECO:0000256" key="1">
    <source>
        <dbReference type="ARBA" id="ARBA00023002"/>
    </source>
</evidence>
<dbReference type="Proteomes" id="UP000295097">
    <property type="component" value="Unassembled WGS sequence"/>
</dbReference>
<evidence type="ECO:0000313" key="3">
    <source>
        <dbReference type="EMBL" id="TCT36162.1"/>
    </source>
</evidence>
<dbReference type="OrthoDB" id="9792858at2"/>
<dbReference type="InterPro" id="IPR012349">
    <property type="entry name" value="Split_barrel_FMN-bd"/>
</dbReference>
<dbReference type="Gene3D" id="2.30.110.10">
    <property type="entry name" value="Electron Transport, Fmn-binding Protein, Chain A"/>
    <property type="match status" value="1"/>
</dbReference>
<dbReference type="SMART" id="SM00903">
    <property type="entry name" value="Flavin_Reduct"/>
    <property type="match status" value="1"/>
</dbReference>